<keyword evidence="2" id="KW-0472">Membrane</keyword>
<feature type="compositionally biased region" description="Low complexity" evidence="1">
    <location>
        <begin position="290"/>
        <end position="305"/>
    </location>
</feature>
<reference evidence="4" key="1">
    <citation type="submission" date="2024-06" db="EMBL/GenBank/DDBJ databases">
        <title>Multi-omics analyses provide insights into the biosynthesis of the anticancer antibiotic pleurotin in Hohenbuehelia grisea.</title>
        <authorList>
            <person name="Weaver J.A."/>
            <person name="Alberti F."/>
        </authorList>
    </citation>
    <scope>NUCLEOTIDE SEQUENCE [LARGE SCALE GENOMIC DNA]</scope>
    <source>
        <strain evidence="4">T-177</strain>
    </source>
</reference>
<feature type="compositionally biased region" description="Pro residues" evidence="1">
    <location>
        <begin position="358"/>
        <end position="368"/>
    </location>
</feature>
<keyword evidence="2" id="KW-0812">Transmembrane</keyword>
<organism evidence="3 4">
    <name type="scientific">Hohenbuehelia grisea</name>
    <dbReference type="NCBI Taxonomy" id="104357"/>
    <lineage>
        <taxon>Eukaryota</taxon>
        <taxon>Fungi</taxon>
        <taxon>Dikarya</taxon>
        <taxon>Basidiomycota</taxon>
        <taxon>Agaricomycotina</taxon>
        <taxon>Agaricomycetes</taxon>
        <taxon>Agaricomycetidae</taxon>
        <taxon>Agaricales</taxon>
        <taxon>Pleurotineae</taxon>
        <taxon>Pleurotaceae</taxon>
        <taxon>Hohenbuehelia</taxon>
    </lineage>
</organism>
<evidence type="ECO:0000256" key="2">
    <source>
        <dbReference type="SAM" id="Phobius"/>
    </source>
</evidence>
<evidence type="ECO:0000256" key="1">
    <source>
        <dbReference type="SAM" id="MobiDB-lite"/>
    </source>
</evidence>
<evidence type="ECO:0000313" key="3">
    <source>
        <dbReference type="EMBL" id="KAL0947020.1"/>
    </source>
</evidence>
<feature type="region of interest" description="Disordered" evidence="1">
    <location>
        <begin position="402"/>
        <end position="437"/>
    </location>
</feature>
<feature type="transmembrane region" description="Helical" evidence="2">
    <location>
        <begin position="49"/>
        <end position="71"/>
    </location>
</feature>
<feature type="region of interest" description="Disordered" evidence="1">
    <location>
        <begin position="259"/>
        <end position="305"/>
    </location>
</feature>
<sequence>MKPAQLWAIFKKARLYMFALSAIFSAAWTVFLSVFLSREWPEYGTPQRAIFLTLVVVGGMSAILLYLMIVVRFRLWLDGARVAFLLTFQLGSALLLSFNTSIFPCTRFVTTSTCKTVFFVIIVGSWSQSLLLVLYAGFLSLMACVPADPANSTKVKDANGHHYTPSVDSVDSRTGLLRSGSYRNQGSYRAGRPLSPNSQSPARSVYPHQEAQLAFDHRARAIGYSAARSPRPGTPSSVRSGYSSASASSSTFYGPFSVSSPGPYSAQLPPASPANSIRKLPPRPLPNPFSDPMSRSSSPMSVRSYGSSVSEAHGYGYGERKLSIPVNDPRFGSPFDAIRFPPPPPYARETSQQSQPQPQMPYPRMIPSPLLPDPYSKDQSPGFLSVPNTPFMVRDPVRPNVPSRSYAATPGAHSIHSSMGSLHGHGSDRGGGRSVPPLLLPQQQFHSAVSPPVTALLPLPSGMTPYTPSSPYSDTRREYFPGGFDGPMMHNPWHGGEYGYYPAPQEQRNPTPPNVPVDVTVDLHQWQTDVMGAAQRH</sequence>
<keyword evidence="2" id="KW-1133">Transmembrane helix</keyword>
<evidence type="ECO:0000313" key="4">
    <source>
        <dbReference type="Proteomes" id="UP001556367"/>
    </source>
</evidence>
<name>A0ABR3IUM0_9AGAR</name>
<accession>A0ABR3IUM0</accession>
<dbReference type="EMBL" id="JASNQZ010000015">
    <property type="protein sequence ID" value="KAL0947020.1"/>
    <property type="molecule type" value="Genomic_DNA"/>
</dbReference>
<feature type="region of interest" description="Disordered" evidence="1">
    <location>
        <begin position="181"/>
        <end position="207"/>
    </location>
</feature>
<protein>
    <submittedName>
        <fullName evidence="3">Uncharacterized protein</fullName>
    </submittedName>
</protein>
<keyword evidence="4" id="KW-1185">Reference proteome</keyword>
<feature type="compositionally biased region" description="Low complexity" evidence="1">
    <location>
        <begin position="413"/>
        <end position="424"/>
    </location>
</feature>
<feature type="transmembrane region" description="Helical" evidence="2">
    <location>
        <begin position="15"/>
        <end position="37"/>
    </location>
</feature>
<feature type="transmembrane region" description="Helical" evidence="2">
    <location>
        <begin position="117"/>
        <end position="143"/>
    </location>
</feature>
<feature type="region of interest" description="Disordered" evidence="1">
    <location>
        <begin position="339"/>
        <end position="368"/>
    </location>
</feature>
<dbReference type="Proteomes" id="UP001556367">
    <property type="component" value="Unassembled WGS sequence"/>
</dbReference>
<feature type="region of interest" description="Disordered" evidence="1">
    <location>
        <begin position="225"/>
        <end position="244"/>
    </location>
</feature>
<gene>
    <name evidence="3" type="ORF">HGRIS_013164</name>
</gene>
<feature type="transmembrane region" description="Helical" evidence="2">
    <location>
        <begin position="83"/>
        <end position="105"/>
    </location>
</feature>
<proteinExistence type="predicted"/>
<comment type="caution">
    <text evidence="3">The sequence shown here is derived from an EMBL/GenBank/DDBJ whole genome shotgun (WGS) entry which is preliminary data.</text>
</comment>